<dbReference type="Proteomes" id="UP000732378">
    <property type="component" value="Unassembled WGS sequence"/>
</dbReference>
<sequence length="214" mass="22561">MRITKFGHSCVRVEHDGTALVLDPGAFTPDVAAAVDGAAGVLVTHEHPDHWTPEALRATDAPIWTIAAVAARIGEQAPDLLGRVTVVAPGDSVDVAGVPVRVVGEKHAVIHPELPHFDNSGYVLTCGDERVYHPGDALTGPGEPVDVLLAPVCAPWMAIAEGIEFARSVAAPRTLAIHDKVYSDLALGIVDQHFGRFLGADGLEFVRRPDGADL</sequence>
<dbReference type="RefSeq" id="WP_193668041.1">
    <property type="nucleotide sequence ID" value="NZ_JACDTV010000004.1"/>
</dbReference>
<accession>A0ABS2MC61</accession>
<proteinExistence type="predicted"/>
<dbReference type="EMBL" id="JAFBBZ010000001">
    <property type="protein sequence ID" value="MBM7508795.1"/>
    <property type="molecule type" value="Genomic_DNA"/>
</dbReference>
<dbReference type="Gene3D" id="3.60.15.10">
    <property type="entry name" value="Ribonuclease Z/Hydroxyacylglutathione hydrolase-like"/>
    <property type="match status" value="1"/>
</dbReference>
<reference evidence="2 3" key="1">
    <citation type="submission" date="2021-01" db="EMBL/GenBank/DDBJ databases">
        <title>Sequencing the genomes of 1000 actinobacteria strains.</title>
        <authorList>
            <person name="Klenk H.-P."/>
        </authorList>
    </citation>
    <scope>NUCLEOTIDE SEQUENCE [LARGE SCALE GENOMIC DNA]</scope>
    <source>
        <strain evidence="2 3">DSM 18239</strain>
    </source>
</reference>
<evidence type="ECO:0000259" key="1">
    <source>
        <dbReference type="SMART" id="SM00849"/>
    </source>
</evidence>
<organism evidence="2 3">
    <name type="scientific">Nocardioides salarius</name>
    <dbReference type="NCBI Taxonomy" id="374513"/>
    <lineage>
        <taxon>Bacteria</taxon>
        <taxon>Bacillati</taxon>
        <taxon>Actinomycetota</taxon>
        <taxon>Actinomycetes</taxon>
        <taxon>Propionibacteriales</taxon>
        <taxon>Nocardioidaceae</taxon>
        <taxon>Nocardioides</taxon>
    </lineage>
</organism>
<dbReference type="SUPFAM" id="SSF56281">
    <property type="entry name" value="Metallo-hydrolase/oxidoreductase"/>
    <property type="match status" value="1"/>
</dbReference>
<dbReference type="PANTHER" id="PTHR43546:SF3">
    <property type="entry name" value="UPF0173 METAL-DEPENDENT HYDROLASE MJ1163"/>
    <property type="match status" value="1"/>
</dbReference>
<dbReference type="InterPro" id="IPR050114">
    <property type="entry name" value="UPF0173_UPF0282_UlaG_hydrolase"/>
</dbReference>
<evidence type="ECO:0000313" key="3">
    <source>
        <dbReference type="Proteomes" id="UP000732378"/>
    </source>
</evidence>
<feature type="domain" description="Metallo-beta-lactamase" evidence="1">
    <location>
        <begin position="7"/>
        <end position="189"/>
    </location>
</feature>
<dbReference type="SMART" id="SM00849">
    <property type="entry name" value="Lactamase_B"/>
    <property type="match status" value="1"/>
</dbReference>
<dbReference type="InterPro" id="IPR001279">
    <property type="entry name" value="Metallo-B-lactamas"/>
</dbReference>
<name>A0ABS2MC61_9ACTN</name>
<dbReference type="PANTHER" id="PTHR43546">
    <property type="entry name" value="UPF0173 METAL-DEPENDENT HYDROLASE MJ1163-RELATED"/>
    <property type="match status" value="1"/>
</dbReference>
<keyword evidence="3" id="KW-1185">Reference proteome</keyword>
<comment type="caution">
    <text evidence="2">The sequence shown here is derived from an EMBL/GenBank/DDBJ whole genome shotgun (WGS) entry which is preliminary data.</text>
</comment>
<evidence type="ECO:0000313" key="2">
    <source>
        <dbReference type="EMBL" id="MBM7508795.1"/>
    </source>
</evidence>
<protein>
    <submittedName>
        <fullName evidence="2">L-ascorbate metabolism protein UlaG (Beta-lactamase superfamily)</fullName>
    </submittedName>
</protein>
<dbReference type="Pfam" id="PF13483">
    <property type="entry name" value="Lactamase_B_3"/>
    <property type="match status" value="1"/>
</dbReference>
<dbReference type="InterPro" id="IPR036866">
    <property type="entry name" value="RibonucZ/Hydroxyglut_hydro"/>
</dbReference>
<gene>
    <name evidence="2" type="ORF">JOE61_002609</name>
</gene>